<name>A0A6P8BPD3_PUNGR</name>
<dbReference type="InterPro" id="IPR029019">
    <property type="entry name" value="HEX_eukaryotic_N"/>
</dbReference>
<sequence length="682" mass="76018">MEIGILTSRRGNSENKEVKSGSPKPINGIVFCSKGKRPSNAKHMADKNRAGSQLLFLVLYYSIRFPPPHGFSICNIDRESVKKGIACQALGTSFLASDLTGFQMDKNQIHGTAIFTLLSMAVMIFSSATLVQCAVINLWPKPRIVSWPLPLATLLSPKFKITSPNHRYLSTAVYRYLHLILTEHHHPLVIPTVNLTNGSVVQSLIVTIHDLSAPLVHGVNESYHLKIPSTGVEASLTAETAWGAMRGLETFSQLVWGNPSHVASGMEVWDWPIFEHRGVMLDTSRNFYNVEDILRMIGAMSGNKLNVFHWHITDSHSFPLLLPSEPGLADKGSYGPDMQYSPKDVTRIVQFGLEHGVRVLPEIDMPGHTGSWAKAYPEIVACANMFWWPAGYKWEDRLASEPGAGQLNPLNPKTYQVLKNVIRDVTMMFPEPFYHAGGDEVAPGCWKADPEIQEFLSKDGSLSEILEMFLNSTFPYIVSMNRTVVYWEDVLLDQTVRVNRSLLPPESTILQTWNDGPNNTKAIVSSGYRAIVSSADYYYLDCGHGSFIGNNSKYDQGNAGNTGTGDSWCGPFKTWQTIYNYDITYGLTEEEAKLVLGGEVALWSEQADPTVLDSRIWPRASAMAEAMWSGNRDEKGMKRYAEATDRLNEWRGRMVSRGIRAEPIQPLWCARNPGMCDTVNSS</sequence>
<keyword evidence="10" id="KW-0472">Membrane</keyword>
<dbReference type="Gene3D" id="3.30.379.10">
    <property type="entry name" value="Chitobiase/beta-hexosaminidase domain 2-like"/>
    <property type="match status" value="1"/>
</dbReference>
<dbReference type="GO" id="GO:0005975">
    <property type="term" value="P:carbohydrate metabolic process"/>
    <property type="evidence" value="ECO:0007669"/>
    <property type="project" value="InterPro"/>
</dbReference>
<dbReference type="Gene3D" id="3.20.20.80">
    <property type="entry name" value="Glycosidases"/>
    <property type="match status" value="1"/>
</dbReference>
<evidence type="ECO:0000256" key="4">
    <source>
        <dbReference type="ARBA" id="ARBA00022801"/>
    </source>
</evidence>
<feature type="region of interest" description="Disordered" evidence="9">
    <location>
        <begin position="1"/>
        <end position="22"/>
    </location>
</feature>
<comment type="similarity">
    <text evidence="2 7">Belongs to the glycosyl hydrolase 20 family.</text>
</comment>
<proteinExistence type="inferred from homology"/>
<reference evidence="13" key="1">
    <citation type="journal article" date="2020" name="Plant Biotechnol. J.">
        <title>The pomegranate (Punica granatum L.) draft genome dissects genetic divergence between soft- and hard-seeded cultivars.</title>
        <authorList>
            <person name="Luo X."/>
            <person name="Li H."/>
            <person name="Wu Z."/>
            <person name="Yao W."/>
            <person name="Zhao P."/>
            <person name="Cao D."/>
            <person name="Yu H."/>
            <person name="Li K."/>
            <person name="Poudel K."/>
            <person name="Zhao D."/>
            <person name="Zhang F."/>
            <person name="Xia X."/>
            <person name="Chen L."/>
            <person name="Wang Q."/>
            <person name="Jing D."/>
            <person name="Cao S."/>
        </authorList>
    </citation>
    <scope>NUCLEOTIDE SEQUENCE [LARGE SCALE GENOMIC DNA]</scope>
    <source>
        <strain evidence="13">cv. Tunisia</strain>
    </source>
</reference>
<dbReference type="GeneID" id="116187787"/>
<evidence type="ECO:0000256" key="7">
    <source>
        <dbReference type="PIRNR" id="PIRNR001093"/>
    </source>
</evidence>
<gene>
    <name evidence="14" type="primary">LOC116187787</name>
</gene>
<comment type="catalytic activity">
    <reaction evidence="1 7">
        <text>Hydrolysis of terminal non-reducing N-acetyl-D-hexosamine residues in N-acetyl-beta-D-hexosaminides.</text>
        <dbReference type="EC" id="3.2.1.52"/>
    </reaction>
</comment>
<dbReference type="InterPro" id="IPR025705">
    <property type="entry name" value="Beta_hexosaminidase_sua/sub"/>
</dbReference>
<dbReference type="PRINTS" id="PR00738">
    <property type="entry name" value="GLHYDRLASE20"/>
</dbReference>
<feature type="domain" description="Beta-hexosaminidase eukaryotic type N-terminal" evidence="12">
    <location>
        <begin position="138"/>
        <end position="254"/>
    </location>
</feature>
<evidence type="ECO:0000256" key="3">
    <source>
        <dbReference type="ARBA" id="ARBA00022729"/>
    </source>
</evidence>
<dbReference type="Pfam" id="PF00728">
    <property type="entry name" value="Glyco_hydro_20"/>
    <property type="match status" value="1"/>
</dbReference>
<evidence type="ECO:0000259" key="11">
    <source>
        <dbReference type="Pfam" id="PF00728"/>
    </source>
</evidence>
<evidence type="ECO:0000313" key="13">
    <source>
        <dbReference type="Proteomes" id="UP000515151"/>
    </source>
</evidence>
<keyword evidence="3" id="KW-0732">Signal</keyword>
<keyword evidence="4 7" id="KW-0378">Hydrolase</keyword>
<dbReference type="Pfam" id="PF14845">
    <property type="entry name" value="Glycohydro_20b2"/>
    <property type="match status" value="1"/>
</dbReference>
<evidence type="ECO:0000256" key="10">
    <source>
        <dbReference type="SAM" id="Phobius"/>
    </source>
</evidence>
<evidence type="ECO:0000256" key="2">
    <source>
        <dbReference type="ARBA" id="ARBA00006285"/>
    </source>
</evidence>
<evidence type="ECO:0000313" key="14">
    <source>
        <dbReference type="RefSeq" id="XP_031372577.1"/>
    </source>
</evidence>
<dbReference type="SUPFAM" id="SSF55545">
    <property type="entry name" value="beta-N-acetylhexosaminidase-like domain"/>
    <property type="match status" value="1"/>
</dbReference>
<accession>A0A6P8BPD3</accession>
<keyword evidence="10" id="KW-1133">Transmembrane helix</keyword>
<dbReference type="GO" id="GO:0030203">
    <property type="term" value="P:glycosaminoglycan metabolic process"/>
    <property type="evidence" value="ECO:0007669"/>
    <property type="project" value="TreeGrafter"/>
</dbReference>
<dbReference type="PANTHER" id="PTHR22600:SF26">
    <property type="entry name" value="BETA-N-ACETYLHEXOSAMINIDASE"/>
    <property type="match status" value="1"/>
</dbReference>
<reference evidence="14" key="2">
    <citation type="submission" date="2025-08" db="UniProtKB">
        <authorList>
            <consortium name="RefSeq"/>
        </authorList>
    </citation>
    <scope>IDENTIFICATION</scope>
    <source>
        <tissue evidence="14">Leaf</tissue>
    </source>
</reference>
<dbReference type="OrthoDB" id="428480at2759"/>
<evidence type="ECO:0000256" key="9">
    <source>
        <dbReference type="SAM" id="MobiDB-lite"/>
    </source>
</evidence>
<evidence type="ECO:0000256" key="6">
    <source>
        <dbReference type="ARBA" id="ARBA00023295"/>
    </source>
</evidence>
<dbReference type="PIRSF" id="PIRSF001093">
    <property type="entry name" value="B-hxosamndse_ab_euk"/>
    <property type="match status" value="1"/>
</dbReference>
<dbReference type="RefSeq" id="XP_031372577.1">
    <property type="nucleotide sequence ID" value="XM_031516717.1"/>
</dbReference>
<keyword evidence="6 7" id="KW-0326">Glycosidase</keyword>
<dbReference type="Proteomes" id="UP000515151">
    <property type="component" value="Chromosome 8"/>
</dbReference>
<evidence type="ECO:0000256" key="8">
    <source>
        <dbReference type="PIRSR" id="PIRSR001093-1"/>
    </source>
</evidence>
<evidence type="ECO:0000256" key="1">
    <source>
        <dbReference type="ARBA" id="ARBA00001231"/>
    </source>
</evidence>
<evidence type="ECO:0000259" key="12">
    <source>
        <dbReference type="Pfam" id="PF14845"/>
    </source>
</evidence>
<keyword evidence="13" id="KW-1185">Reference proteome</keyword>
<dbReference type="CDD" id="cd06562">
    <property type="entry name" value="GH20_HexA_HexB-like"/>
    <property type="match status" value="1"/>
</dbReference>
<dbReference type="EC" id="3.2.1.52" evidence="7"/>
<dbReference type="InterPro" id="IPR015883">
    <property type="entry name" value="Glyco_hydro_20_cat"/>
</dbReference>
<evidence type="ECO:0000256" key="5">
    <source>
        <dbReference type="ARBA" id="ARBA00023180"/>
    </source>
</evidence>
<protein>
    <recommendedName>
        <fullName evidence="7">Beta-hexosaminidase</fullName>
        <ecNumber evidence="7">3.2.1.52</ecNumber>
    </recommendedName>
</protein>
<feature type="transmembrane region" description="Helical" evidence="10">
    <location>
        <begin position="113"/>
        <end position="139"/>
    </location>
</feature>
<dbReference type="PANTHER" id="PTHR22600">
    <property type="entry name" value="BETA-HEXOSAMINIDASE"/>
    <property type="match status" value="1"/>
</dbReference>
<dbReference type="InterPro" id="IPR029018">
    <property type="entry name" value="Hex-like_dom2"/>
</dbReference>
<dbReference type="GO" id="GO:0016020">
    <property type="term" value="C:membrane"/>
    <property type="evidence" value="ECO:0007669"/>
    <property type="project" value="TreeGrafter"/>
</dbReference>
<dbReference type="AlphaFoldDB" id="A0A6P8BPD3"/>
<feature type="active site" description="Proton donor" evidence="8">
    <location>
        <position position="440"/>
    </location>
</feature>
<organism evidence="13 14">
    <name type="scientific">Punica granatum</name>
    <name type="common">Pomegranate</name>
    <dbReference type="NCBI Taxonomy" id="22663"/>
    <lineage>
        <taxon>Eukaryota</taxon>
        <taxon>Viridiplantae</taxon>
        <taxon>Streptophyta</taxon>
        <taxon>Embryophyta</taxon>
        <taxon>Tracheophyta</taxon>
        <taxon>Spermatophyta</taxon>
        <taxon>Magnoliopsida</taxon>
        <taxon>eudicotyledons</taxon>
        <taxon>Gunneridae</taxon>
        <taxon>Pentapetalae</taxon>
        <taxon>rosids</taxon>
        <taxon>malvids</taxon>
        <taxon>Myrtales</taxon>
        <taxon>Lythraceae</taxon>
        <taxon>Punica</taxon>
    </lineage>
</organism>
<dbReference type="InterPro" id="IPR017853">
    <property type="entry name" value="GH"/>
</dbReference>
<dbReference type="FunFam" id="3.20.20.80:FF:000063">
    <property type="entry name" value="Beta-hexosaminidase"/>
    <property type="match status" value="1"/>
</dbReference>
<dbReference type="GO" id="GO:0004563">
    <property type="term" value="F:beta-N-acetylhexosaminidase activity"/>
    <property type="evidence" value="ECO:0007669"/>
    <property type="project" value="UniProtKB-EC"/>
</dbReference>
<keyword evidence="10" id="KW-0812">Transmembrane</keyword>
<feature type="domain" description="Glycoside hydrolase family 20 catalytic" evidence="11">
    <location>
        <begin position="274"/>
        <end position="630"/>
    </location>
</feature>
<dbReference type="SUPFAM" id="SSF51445">
    <property type="entry name" value="(Trans)glycosidases"/>
    <property type="match status" value="1"/>
</dbReference>
<keyword evidence="5" id="KW-0325">Glycoprotein</keyword>